<comment type="similarity">
    <text evidence="2">Belongs to the bacterial solute-binding protein 2 family.</text>
</comment>
<feature type="signal peptide" evidence="3">
    <location>
        <begin position="1"/>
        <end position="28"/>
    </location>
</feature>
<dbReference type="SUPFAM" id="SSF53822">
    <property type="entry name" value="Periplasmic binding protein-like I"/>
    <property type="match status" value="1"/>
</dbReference>
<keyword evidence="3" id="KW-0732">Signal</keyword>
<dbReference type="PANTHER" id="PTHR30036">
    <property type="entry name" value="D-XYLOSE-BINDING PERIPLASMIC PROTEIN"/>
    <property type="match status" value="1"/>
</dbReference>
<gene>
    <name evidence="5" type="ORF">NVV95_05635</name>
</gene>
<protein>
    <submittedName>
        <fullName evidence="5">Substrate-binding domain-containing protein</fullName>
    </submittedName>
</protein>
<evidence type="ECO:0000256" key="2">
    <source>
        <dbReference type="ARBA" id="ARBA00007639"/>
    </source>
</evidence>
<evidence type="ECO:0000313" key="5">
    <source>
        <dbReference type="EMBL" id="MCS5714030.1"/>
    </source>
</evidence>
<evidence type="ECO:0000259" key="4">
    <source>
        <dbReference type="Pfam" id="PF13407"/>
    </source>
</evidence>
<dbReference type="Pfam" id="PF13407">
    <property type="entry name" value="Peripla_BP_4"/>
    <property type="match status" value="1"/>
</dbReference>
<dbReference type="PANTHER" id="PTHR30036:SF7">
    <property type="entry name" value="ABC TRANSPORTER PERIPLASMIC-BINDING PROTEIN YPHF"/>
    <property type="match status" value="1"/>
</dbReference>
<comment type="subcellular location">
    <subcellularLocation>
        <location evidence="1">Cell envelope</location>
    </subcellularLocation>
</comment>
<dbReference type="EMBL" id="JANTEZ010000002">
    <property type="protein sequence ID" value="MCS5714030.1"/>
    <property type="molecule type" value="Genomic_DNA"/>
</dbReference>
<dbReference type="Proteomes" id="UP001165580">
    <property type="component" value="Unassembled WGS sequence"/>
</dbReference>
<dbReference type="PROSITE" id="PS51257">
    <property type="entry name" value="PROKAR_LIPOPROTEIN"/>
    <property type="match status" value="1"/>
</dbReference>
<dbReference type="RefSeq" id="WP_259485560.1">
    <property type="nucleotide sequence ID" value="NZ_JANTEZ010000002.1"/>
</dbReference>
<dbReference type="Gene3D" id="3.40.50.2300">
    <property type="match status" value="2"/>
</dbReference>
<dbReference type="InterPro" id="IPR050555">
    <property type="entry name" value="Bact_Solute-Bind_Prot2"/>
</dbReference>
<feature type="domain" description="Periplasmic binding protein" evidence="4">
    <location>
        <begin position="64"/>
        <end position="316"/>
    </location>
</feature>
<keyword evidence="6" id="KW-1185">Reference proteome</keyword>
<dbReference type="InterPro" id="IPR025997">
    <property type="entry name" value="SBP_2_dom"/>
</dbReference>
<comment type="caution">
    <text evidence="5">The sequence shown here is derived from an EMBL/GenBank/DDBJ whole genome shotgun (WGS) entry which is preliminary data.</text>
</comment>
<evidence type="ECO:0000256" key="3">
    <source>
        <dbReference type="SAM" id="SignalP"/>
    </source>
</evidence>
<accession>A0ABT2GFG0</accession>
<proteinExistence type="inferred from homology"/>
<name>A0ABT2GFG0_9MICO</name>
<organism evidence="5 6">
    <name type="scientific">Herbiconiux gentiana</name>
    <dbReference type="NCBI Taxonomy" id="2970912"/>
    <lineage>
        <taxon>Bacteria</taxon>
        <taxon>Bacillati</taxon>
        <taxon>Actinomycetota</taxon>
        <taxon>Actinomycetes</taxon>
        <taxon>Micrococcales</taxon>
        <taxon>Microbacteriaceae</taxon>
        <taxon>Herbiconiux</taxon>
    </lineage>
</organism>
<reference evidence="5" key="1">
    <citation type="submission" date="2022-08" db="EMBL/GenBank/DDBJ databases">
        <authorList>
            <person name="Deng Y."/>
            <person name="Han X.-F."/>
            <person name="Zhang Y.-Q."/>
        </authorList>
    </citation>
    <scope>NUCLEOTIDE SEQUENCE</scope>
    <source>
        <strain evidence="5">CPCC 205716</strain>
    </source>
</reference>
<sequence length="370" mass="38282">MAIRKRIALTAAGVGVLALMLTACSSGAPSSNDTPATGGAPVAGAPDWCGPNEITLGLLDGFGGNSWRKITTAAGADEVAKCPSVTGYEYADGQGDTQKSIADIQGMVAKGVNALVVFPDAGEAMLPALRSAYQAGVVTVPYRVNPGGEDGVDYDAWIGADFTTDGENWGKWIKSNFPDGAKILFLSGPKGNSQGEDELTGMNSVLGTGGEYEFIGETPFEPTNWDPAVTQQVLTSAIAKNPQIDVIVSDFGPSLVGALPEFTKSGRSIPALATSDGNVLGCFWTDNQAANPDFKMTTVATGNDNVRLAVQYAVAKATGGVLPDTTTFDAPVFEDSVTSTPNPVECEADLPGDIFLSAEMTPQDQAALLK</sequence>
<feature type="chain" id="PRO_5047097206" evidence="3">
    <location>
        <begin position="29"/>
        <end position="370"/>
    </location>
</feature>
<dbReference type="InterPro" id="IPR028082">
    <property type="entry name" value="Peripla_BP_I"/>
</dbReference>
<evidence type="ECO:0000256" key="1">
    <source>
        <dbReference type="ARBA" id="ARBA00004196"/>
    </source>
</evidence>
<evidence type="ECO:0000313" key="6">
    <source>
        <dbReference type="Proteomes" id="UP001165580"/>
    </source>
</evidence>